<dbReference type="EMBL" id="JAPFFF010000011">
    <property type="protein sequence ID" value="KAK8877900.1"/>
    <property type="molecule type" value="Genomic_DNA"/>
</dbReference>
<sequence>MFINAVYKTFKTNERHIYTFLVFCQIFLVHRNFQIIFLLYCLHADPNHLILDSIDMIFNDTYHLLTPKCTEDGFLEDHIALYKRFYRKDIPTIYEVLYDNGILTVIMALYAIHASNYTPITKKLDRAEWFCKPRGTNLIIKNTFKFHDGYFRHKILKFPISYEIIKQCNQSIHIFSPDVHLYYSNIPFCILPPPPPENKFPLAILCTEQLYSPRTEILDWIVWHLSQGFSHAIIYINDEKIEQMKSDLSDAIKKGFLKIVDWNWPRNSHVQDQVPSLMSCLYHNKRRTKWIGFNDIDESFVALNKNTVKDFLIANEHKRMSISALVAPNRFILTSQRFVKNPLCSVSFEPVPWRQKLIVVPDNTDSIAVHRVANGKKTWKSNELMNAHYKIKDVLKLYKKDTRLTNCSINMLDKEIEKFKKLVNYY</sequence>
<organism evidence="8 9">
    <name type="scientific">Tritrichomonas musculus</name>
    <dbReference type="NCBI Taxonomy" id="1915356"/>
    <lineage>
        <taxon>Eukaryota</taxon>
        <taxon>Metamonada</taxon>
        <taxon>Parabasalia</taxon>
        <taxon>Tritrichomonadida</taxon>
        <taxon>Tritrichomonadidae</taxon>
        <taxon>Tritrichomonas</taxon>
    </lineage>
</organism>
<evidence type="ECO:0000313" key="9">
    <source>
        <dbReference type="Proteomes" id="UP001470230"/>
    </source>
</evidence>
<evidence type="ECO:0000313" key="8">
    <source>
        <dbReference type="EMBL" id="KAK8877900.1"/>
    </source>
</evidence>
<name>A0ABR2JLS3_9EUKA</name>
<keyword evidence="7" id="KW-0472">Membrane</keyword>
<accession>A0ABR2JLS3</accession>
<dbReference type="InterPro" id="IPR008166">
    <property type="entry name" value="Glyco_transf_92"/>
</dbReference>
<comment type="subcellular location">
    <subcellularLocation>
        <location evidence="1">Membrane</location>
        <topology evidence="1">Single-pass membrane protein</topology>
    </subcellularLocation>
</comment>
<dbReference type="PANTHER" id="PTHR21461">
    <property type="entry name" value="GLYCOSYLTRANSFERASE FAMILY 92 PROTEIN"/>
    <property type="match status" value="1"/>
</dbReference>
<evidence type="ECO:0000256" key="5">
    <source>
        <dbReference type="ARBA" id="ARBA00022692"/>
    </source>
</evidence>
<evidence type="ECO:0000256" key="2">
    <source>
        <dbReference type="ARBA" id="ARBA00007647"/>
    </source>
</evidence>
<proteinExistence type="inferred from homology"/>
<gene>
    <name evidence="8" type="ORF">M9Y10_004663</name>
</gene>
<keyword evidence="6" id="KW-1133">Transmembrane helix</keyword>
<keyword evidence="5" id="KW-0812">Transmembrane</keyword>
<evidence type="ECO:0000256" key="6">
    <source>
        <dbReference type="ARBA" id="ARBA00022989"/>
    </source>
</evidence>
<evidence type="ECO:0000256" key="1">
    <source>
        <dbReference type="ARBA" id="ARBA00004167"/>
    </source>
</evidence>
<keyword evidence="9" id="KW-1185">Reference proteome</keyword>
<protein>
    <recommendedName>
        <fullName evidence="10">Glycosyltransferase family 92 protein</fullName>
    </recommendedName>
</protein>
<dbReference type="Proteomes" id="UP001470230">
    <property type="component" value="Unassembled WGS sequence"/>
</dbReference>
<evidence type="ECO:0000256" key="3">
    <source>
        <dbReference type="ARBA" id="ARBA00022676"/>
    </source>
</evidence>
<comment type="similarity">
    <text evidence="2">Belongs to the glycosyltransferase 92 family.</text>
</comment>
<dbReference type="Pfam" id="PF01697">
    <property type="entry name" value="Glyco_transf_92"/>
    <property type="match status" value="1"/>
</dbReference>
<evidence type="ECO:0000256" key="7">
    <source>
        <dbReference type="ARBA" id="ARBA00023136"/>
    </source>
</evidence>
<keyword evidence="3" id="KW-0328">Glycosyltransferase</keyword>
<comment type="caution">
    <text evidence="8">The sequence shown here is derived from an EMBL/GenBank/DDBJ whole genome shotgun (WGS) entry which is preliminary data.</text>
</comment>
<evidence type="ECO:0000256" key="4">
    <source>
        <dbReference type="ARBA" id="ARBA00022679"/>
    </source>
</evidence>
<reference evidence="8 9" key="1">
    <citation type="submission" date="2024-04" db="EMBL/GenBank/DDBJ databases">
        <title>Tritrichomonas musculus Genome.</title>
        <authorList>
            <person name="Alves-Ferreira E."/>
            <person name="Grigg M."/>
            <person name="Lorenzi H."/>
            <person name="Galac M."/>
        </authorList>
    </citation>
    <scope>NUCLEOTIDE SEQUENCE [LARGE SCALE GENOMIC DNA]</scope>
    <source>
        <strain evidence="8 9">EAF2021</strain>
    </source>
</reference>
<evidence type="ECO:0008006" key="10">
    <source>
        <dbReference type="Google" id="ProtNLM"/>
    </source>
</evidence>
<dbReference type="PANTHER" id="PTHR21461:SF69">
    <property type="entry name" value="GLYCOSYLTRANSFERASE FAMILY 92 PROTEIN"/>
    <property type="match status" value="1"/>
</dbReference>
<keyword evidence="4" id="KW-0808">Transferase</keyword>